<organism evidence="3 4">
    <name type="scientific">Pontibacillus salicampi</name>
    <dbReference type="NCBI Taxonomy" id="1449801"/>
    <lineage>
        <taxon>Bacteria</taxon>
        <taxon>Bacillati</taxon>
        <taxon>Bacillota</taxon>
        <taxon>Bacilli</taxon>
        <taxon>Bacillales</taxon>
        <taxon>Bacillaceae</taxon>
        <taxon>Pontibacillus</taxon>
    </lineage>
</organism>
<dbReference type="RefSeq" id="WP_377346723.1">
    <property type="nucleotide sequence ID" value="NZ_JBHLTP010000005.1"/>
</dbReference>
<evidence type="ECO:0000256" key="1">
    <source>
        <dbReference type="SAM" id="MobiDB-lite"/>
    </source>
</evidence>
<feature type="transmembrane region" description="Helical" evidence="2">
    <location>
        <begin position="59"/>
        <end position="83"/>
    </location>
</feature>
<evidence type="ECO:0000256" key="2">
    <source>
        <dbReference type="SAM" id="Phobius"/>
    </source>
</evidence>
<protein>
    <submittedName>
        <fullName evidence="3">Uncharacterized protein</fullName>
    </submittedName>
</protein>
<keyword evidence="4" id="KW-1185">Reference proteome</keyword>
<feature type="transmembrane region" description="Helical" evidence="2">
    <location>
        <begin position="20"/>
        <end position="39"/>
    </location>
</feature>
<evidence type="ECO:0000313" key="3">
    <source>
        <dbReference type="EMBL" id="MFC0523646.1"/>
    </source>
</evidence>
<accession>A0ABV6LMK5</accession>
<proteinExistence type="predicted"/>
<name>A0ABV6LMK5_9BACI</name>
<evidence type="ECO:0000313" key="4">
    <source>
        <dbReference type="Proteomes" id="UP001589836"/>
    </source>
</evidence>
<keyword evidence="2" id="KW-1133">Transmembrane helix</keyword>
<sequence length="225" mass="25094">MLKISSWKITVKRKGVTKSVAIWFLAFTFIFTKILNNIADKELTKLLNTNNQTIYTYNYSVGPSGLLLAIPAALFSMLITIGLLKLRDRFFPSLTTLKVIVFLLKLIKLLGKGVLKLLVDVGYSVFVIPSIFSDSGSRSSSKGGGSPYRGDVSGGGSSNSNNERELKNNAQWQARQKQKEADYAWKHAGKQAQHNVNTHHFNNRVNRANLKQHEANEAAKRARNL</sequence>
<reference evidence="3 4" key="1">
    <citation type="submission" date="2024-09" db="EMBL/GenBank/DDBJ databases">
        <authorList>
            <person name="Sun Q."/>
            <person name="Mori K."/>
        </authorList>
    </citation>
    <scope>NUCLEOTIDE SEQUENCE [LARGE SCALE GENOMIC DNA]</scope>
    <source>
        <strain evidence="3 4">NCAIM B.02529</strain>
    </source>
</reference>
<feature type="compositionally biased region" description="Gly residues" evidence="1">
    <location>
        <begin position="142"/>
        <end position="157"/>
    </location>
</feature>
<dbReference type="Proteomes" id="UP001589836">
    <property type="component" value="Unassembled WGS sequence"/>
</dbReference>
<dbReference type="EMBL" id="JBHLTP010000005">
    <property type="protein sequence ID" value="MFC0523646.1"/>
    <property type="molecule type" value="Genomic_DNA"/>
</dbReference>
<gene>
    <name evidence="3" type="ORF">ACFFGV_08610</name>
</gene>
<feature type="region of interest" description="Disordered" evidence="1">
    <location>
        <begin position="134"/>
        <end position="164"/>
    </location>
</feature>
<keyword evidence="2" id="KW-0472">Membrane</keyword>
<keyword evidence="2" id="KW-0812">Transmembrane</keyword>
<comment type="caution">
    <text evidence="3">The sequence shown here is derived from an EMBL/GenBank/DDBJ whole genome shotgun (WGS) entry which is preliminary data.</text>
</comment>